<keyword evidence="6 11" id="KW-0067">ATP-binding</keyword>
<evidence type="ECO:0000256" key="4">
    <source>
        <dbReference type="ARBA" id="ARBA00022598"/>
    </source>
</evidence>
<evidence type="ECO:0000256" key="3">
    <source>
        <dbReference type="ARBA" id="ARBA00012835"/>
    </source>
</evidence>
<dbReference type="InterPro" id="IPR049940">
    <property type="entry name" value="GluQ/Sye"/>
</dbReference>
<evidence type="ECO:0000259" key="13">
    <source>
        <dbReference type="Pfam" id="PF00043"/>
    </source>
</evidence>
<dbReference type="GO" id="GO:0008270">
    <property type="term" value="F:zinc ion binding"/>
    <property type="evidence" value="ECO:0007669"/>
    <property type="project" value="InterPro"/>
</dbReference>
<evidence type="ECO:0000256" key="12">
    <source>
        <dbReference type="SAM" id="MobiDB-lite"/>
    </source>
</evidence>
<protein>
    <recommendedName>
        <fullName evidence="10">Glutamate--tRNA ligase, mitochondrial</fullName>
        <ecNumber evidence="3">6.1.1.17</ecNumber>
    </recommendedName>
    <alternativeName>
        <fullName evidence="9">Glutamyl-tRNA synthetase</fullName>
    </alternativeName>
</protein>
<evidence type="ECO:0000259" key="14">
    <source>
        <dbReference type="Pfam" id="PF00749"/>
    </source>
</evidence>
<name>A0A507QY44_MONPU</name>
<dbReference type="InterPro" id="IPR020751">
    <property type="entry name" value="aa-tRNA-synth_I_codon-bd_sub2"/>
</dbReference>
<dbReference type="HAMAP" id="MF_00022">
    <property type="entry name" value="Glu_tRNA_synth_type1"/>
    <property type="match status" value="1"/>
</dbReference>
<dbReference type="FunFam" id="1.10.10.350:FF:000012">
    <property type="entry name" value="Glutamyl-tRNA synthetase"/>
    <property type="match status" value="1"/>
</dbReference>
<keyword evidence="17" id="KW-1185">Reference proteome</keyword>
<evidence type="ECO:0000256" key="10">
    <source>
        <dbReference type="ARBA" id="ARBA00072917"/>
    </source>
</evidence>
<evidence type="ECO:0000256" key="9">
    <source>
        <dbReference type="ARBA" id="ARBA00030865"/>
    </source>
</evidence>
<dbReference type="PRINTS" id="PR00987">
    <property type="entry name" value="TRNASYNTHGLU"/>
</dbReference>
<dbReference type="EMBL" id="VIFY01000043">
    <property type="protein sequence ID" value="TQB73491.1"/>
    <property type="molecule type" value="Genomic_DNA"/>
</dbReference>
<dbReference type="Pfam" id="PF00749">
    <property type="entry name" value="tRNA-synt_1c"/>
    <property type="match status" value="1"/>
</dbReference>
<feature type="domain" description="Glutathione S-transferase C-terminal" evidence="13">
    <location>
        <begin position="159"/>
        <end position="200"/>
    </location>
</feature>
<evidence type="ECO:0000313" key="16">
    <source>
        <dbReference type="EMBL" id="TQB73491.1"/>
    </source>
</evidence>
<dbReference type="CDD" id="cd00808">
    <property type="entry name" value="GluRS_core"/>
    <property type="match status" value="1"/>
</dbReference>
<dbReference type="GO" id="GO:0005739">
    <property type="term" value="C:mitochondrion"/>
    <property type="evidence" value="ECO:0007669"/>
    <property type="project" value="UniProtKB-SubCell"/>
</dbReference>
<dbReference type="Gene3D" id="3.40.30.10">
    <property type="entry name" value="Glutaredoxin"/>
    <property type="match status" value="1"/>
</dbReference>
<dbReference type="EC" id="6.1.1.17" evidence="3"/>
<dbReference type="InterPro" id="IPR004046">
    <property type="entry name" value="GST_C"/>
</dbReference>
<dbReference type="SUPFAM" id="SSF47616">
    <property type="entry name" value="GST C-terminal domain-like"/>
    <property type="match status" value="1"/>
</dbReference>
<dbReference type="PANTHER" id="PTHR43311">
    <property type="entry name" value="GLUTAMATE--TRNA LIGASE"/>
    <property type="match status" value="1"/>
</dbReference>
<reference evidence="16 17" key="1">
    <citation type="submission" date="2019-06" db="EMBL/GenBank/DDBJ databases">
        <title>Wine fermentation using esterase from Monascus purpureus.</title>
        <authorList>
            <person name="Geng C."/>
            <person name="Zhang Y."/>
        </authorList>
    </citation>
    <scope>NUCLEOTIDE SEQUENCE [LARGE SCALE GENOMIC DNA]</scope>
    <source>
        <strain evidence="16">HQ1</strain>
    </source>
</reference>
<comment type="similarity">
    <text evidence="2">Belongs to the class-I aminoacyl-tRNA synthetase family. Glutamate--tRNA ligase type 1 subfamily.</text>
</comment>
<dbReference type="InterPro" id="IPR000924">
    <property type="entry name" value="Glu/Gln-tRNA-synth"/>
</dbReference>
<dbReference type="GO" id="GO:0000049">
    <property type="term" value="F:tRNA binding"/>
    <property type="evidence" value="ECO:0007669"/>
    <property type="project" value="InterPro"/>
</dbReference>
<evidence type="ECO:0000256" key="1">
    <source>
        <dbReference type="ARBA" id="ARBA00004173"/>
    </source>
</evidence>
<dbReference type="InterPro" id="IPR004527">
    <property type="entry name" value="Glu-tRNA-ligase_bac/mito"/>
</dbReference>
<evidence type="ECO:0000256" key="7">
    <source>
        <dbReference type="ARBA" id="ARBA00022917"/>
    </source>
</evidence>
<evidence type="ECO:0000259" key="15">
    <source>
        <dbReference type="Pfam" id="PF19269"/>
    </source>
</evidence>
<sequence>MASSPDITLYSTATPHGVKVSIALEELGIIKRNRLIFPQMSRSRSRSCLFHSLSPSSQPFRATASALYMVFENQSEWTHFRHHRRSTSHLRDGAILPYLADKYDTDRKISDAPGTPESIEQLSWLFWQMAGLSPIRGQAHDFLDSIPVRSNWGIQRFTDEIRRLYSVLKARLQESPCLAGEKYTIADIVSFTWLRVAPRILGFNLADPEGIEDAPPKFLGQQLAKIIAKKKREILAKENQINMSLLQFRWVSLDEDEISTLEVLHKDDPVSVGKLRLRKDSELLQDFNHQQNLQFDYAPTVIFSTGMRQIRSGLLFARPSWICSRCKKASYSSIASANARSQGKKNLPDSPARTRFAPSPTGYLHLGSLRTALFNYLLARRTGGQFLLRIEDTDQKRTIPGAEQRLYEDLRWAGLQWDEGPLVGGPYGSYRQSERTAIYHTHANTLISTGHAYRCFCSPERLDTLARHRSQAGLPPGYDRKCIEISAEESEEKAAKGEAHVVRLKVEGYPMYNDLVYGKTGQNRSKSKVDVIDRIYDDPILLKSDGHPTYHLANVVDDHLMKITHVIRGTEWMPSTPLHVALYNAFQWMPPRFGHVPLLVDKNGQKLSKRNADIDLSFFKDKQGIFPISLVNFASLLGWSHSQKSDVFSLEELEQIFNLKITRGNTVVAFEKLWFLQKAHAQRFAANGGPEFEEMVRRVSETVENTYSSEQLTPILQFRTLSEYISPLLRADAKSYTNAQEFVARNSTFFTPELNRPLYTSAALSSNKKNPSSDSQPPPIPLSALHTAAAALCLVPESHWTIEAHRFNITSYDGSTVILDTANADNTQQPPTPGQVELEKEKSRIAADKAFKKELYHYLRWALSAGAPGPGIPETMEILGRAETVRRIQEARKLTLPTDSKVTRAPKGARKEEDLSWMGTLAPQSS</sequence>
<comment type="caution">
    <text evidence="16">The sequence shown here is derived from an EMBL/GenBank/DDBJ whole genome shotgun (WGS) entry which is preliminary data.</text>
</comment>
<dbReference type="InterPro" id="IPR014729">
    <property type="entry name" value="Rossmann-like_a/b/a_fold"/>
</dbReference>
<dbReference type="Gene3D" id="3.40.50.620">
    <property type="entry name" value="HUPs"/>
    <property type="match status" value="1"/>
</dbReference>
<dbReference type="InterPro" id="IPR036282">
    <property type="entry name" value="Glutathione-S-Trfase_C_sf"/>
</dbReference>
<keyword evidence="8 11" id="KW-0030">Aminoacyl-tRNA synthetase</keyword>
<organism evidence="16 17">
    <name type="scientific">Monascus purpureus</name>
    <name type="common">Red mold</name>
    <name type="synonym">Monascus anka</name>
    <dbReference type="NCBI Taxonomy" id="5098"/>
    <lineage>
        <taxon>Eukaryota</taxon>
        <taxon>Fungi</taxon>
        <taxon>Dikarya</taxon>
        <taxon>Ascomycota</taxon>
        <taxon>Pezizomycotina</taxon>
        <taxon>Eurotiomycetes</taxon>
        <taxon>Eurotiomycetidae</taxon>
        <taxon>Eurotiales</taxon>
        <taxon>Aspergillaceae</taxon>
        <taxon>Monascus</taxon>
    </lineage>
</organism>
<dbReference type="Pfam" id="PF19269">
    <property type="entry name" value="Anticodon_2"/>
    <property type="match status" value="1"/>
</dbReference>
<dbReference type="GO" id="GO:0005524">
    <property type="term" value="F:ATP binding"/>
    <property type="evidence" value="ECO:0007669"/>
    <property type="project" value="UniProtKB-KW"/>
</dbReference>
<feature type="domain" description="Glutamyl/glutaminyl-tRNA synthetase class Ib catalytic" evidence="14">
    <location>
        <begin position="353"/>
        <end position="662"/>
    </location>
</feature>
<dbReference type="InterPro" id="IPR045462">
    <property type="entry name" value="aa-tRNA-synth_I_cd-bd"/>
</dbReference>
<dbReference type="SUPFAM" id="SSF52374">
    <property type="entry name" value="Nucleotidylyl transferase"/>
    <property type="match status" value="1"/>
</dbReference>
<keyword evidence="5 11" id="KW-0547">Nucleotide-binding</keyword>
<evidence type="ECO:0000256" key="5">
    <source>
        <dbReference type="ARBA" id="ARBA00022741"/>
    </source>
</evidence>
<keyword evidence="4 11" id="KW-0436">Ligase</keyword>
<dbReference type="InterPro" id="IPR020058">
    <property type="entry name" value="Glu/Gln-tRNA-synth_Ib_cat-dom"/>
</dbReference>
<dbReference type="SUPFAM" id="SSF48163">
    <property type="entry name" value="An anticodon-binding domain of class I aminoacyl-tRNA synthetases"/>
    <property type="match status" value="1"/>
</dbReference>
<evidence type="ECO:0000256" key="11">
    <source>
        <dbReference type="RuleBase" id="RU363037"/>
    </source>
</evidence>
<dbReference type="InterPro" id="IPR008925">
    <property type="entry name" value="aa_tRNA-synth_I_cd-bd_sf"/>
</dbReference>
<dbReference type="STRING" id="5098.A0A507QY44"/>
<dbReference type="Proteomes" id="UP000319663">
    <property type="component" value="Unassembled WGS sequence"/>
</dbReference>
<feature type="domain" description="Aminoacyl-tRNA synthetase class I anticodon-binding" evidence="15">
    <location>
        <begin position="852"/>
        <end position="891"/>
    </location>
</feature>
<dbReference type="GO" id="GO:0004818">
    <property type="term" value="F:glutamate-tRNA ligase activity"/>
    <property type="evidence" value="ECO:0007669"/>
    <property type="project" value="UniProtKB-EC"/>
</dbReference>
<dbReference type="NCBIfam" id="TIGR00464">
    <property type="entry name" value="gltX_bact"/>
    <property type="match status" value="1"/>
</dbReference>
<keyword evidence="7 11" id="KW-0648">Protein biosynthesis</keyword>
<evidence type="ECO:0000256" key="6">
    <source>
        <dbReference type="ARBA" id="ARBA00022840"/>
    </source>
</evidence>
<evidence type="ECO:0000313" key="17">
    <source>
        <dbReference type="Proteomes" id="UP000319663"/>
    </source>
</evidence>
<dbReference type="FunFam" id="3.40.50.620:FF:000045">
    <property type="entry name" value="Glutamate--tRNA ligase, mitochondrial"/>
    <property type="match status" value="1"/>
</dbReference>
<evidence type="ECO:0000256" key="8">
    <source>
        <dbReference type="ARBA" id="ARBA00023146"/>
    </source>
</evidence>
<dbReference type="Pfam" id="PF00043">
    <property type="entry name" value="GST_C"/>
    <property type="match status" value="1"/>
</dbReference>
<dbReference type="InterPro" id="IPR033910">
    <property type="entry name" value="GluRS_core"/>
</dbReference>
<dbReference type="GO" id="GO:0006424">
    <property type="term" value="P:glutamyl-tRNA aminoacylation"/>
    <property type="evidence" value="ECO:0007669"/>
    <property type="project" value="InterPro"/>
</dbReference>
<dbReference type="Gene3D" id="1.20.1050.10">
    <property type="match status" value="1"/>
</dbReference>
<gene>
    <name evidence="16" type="primary">MSE1</name>
    <name evidence="16" type="ORF">MPDQ_005801</name>
</gene>
<feature type="region of interest" description="Disordered" evidence="12">
    <location>
        <begin position="896"/>
        <end position="926"/>
    </location>
</feature>
<evidence type="ECO:0000256" key="2">
    <source>
        <dbReference type="ARBA" id="ARBA00007894"/>
    </source>
</evidence>
<dbReference type="Gene3D" id="1.10.10.350">
    <property type="match status" value="1"/>
</dbReference>
<comment type="subcellular location">
    <subcellularLocation>
        <location evidence="1">Mitochondrion</location>
    </subcellularLocation>
</comment>
<dbReference type="PANTHER" id="PTHR43311:SF2">
    <property type="entry name" value="GLUTAMATE--TRNA LIGASE, MITOCHONDRIAL-RELATED"/>
    <property type="match status" value="1"/>
</dbReference>
<dbReference type="AlphaFoldDB" id="A0A507QY44"/>
<accession>A0A507QY44</accession>
<proteinExistence type="inferred from homology"/>